<evidence type="ECO:0000259" key="6">
    <source>
        <dbReference type="PROSITE" id="PS50059"/>
    </source>
</evidence>
<protein>
    <recommendedName>
        <fullName evidence="5">Peptidyl-prolyl cis-trans isomerase</fullName>
        <ecNumber evidence="5">5.2.1.8</ecNumber>
    </recommendedName>
</protein>
<organism evidence="7 8">
    <name type="scientific">Cellulomonas soli</name>
    <dbReference type="NCBI Taxonomy" id="931535"/>
    <lineage>
        <taxon>Bacteria</taxon>
        <taxon>Bacillati</taxon>
        <taxon>Actinomycetota</taxon>
        <taxon>Actinomycetes</taxon>
        <taxon>Micrococcales</taxon>
        <taxon>Cellulomonadaceae</taxon>
        <taxon>Cellulomonas</taxon>
    </lineage>
</organism>
<comment type="catalytic activity">
    <reaction evidence="1 4 5">
        <text>[protein]-peptidylproline (omega=180) = [protein]-peptidylproline (omega=0)</text>
        <dbReference type="Rhea" id="RHEA:16237"/>
        <dbReference type="Rhea" id="RHEA-COMP:10747"/>
        <dbReference type="Rhea" id="RHEA-COMP:10748"/>
        <dbReference type="ChEBI" id="CHEBI:83833"/>
        <dbReference type="ChEBI" id="CHEBI:83834"/>
        <dbReference type="EC" id="5.2.1.8"/>
    </reaction>
</comment>
<dbReference type="PANTHER" id="PTHR45779">
    <property type="entry name" value="PEPTIDYLPROLYL ISOMERASE"/>
    <property type="match status" value="1"/>
</dbReference>
<evidence type="ECO:0000313" key="7">
    <source>
        <dbReference type="EMBL" id="GEP70105.1"/>
    </source>
</evidence>
<reference evidence="7 8" key="1">
    <citation type="submission" date="2019-07" db="EMBL/GenBank/DDBJ databases">
        <title>Whole genome shotgun sequence of Cellulomonas soli NBRC 109434.</title>
        <authorList>
            <person name="Hosoyama A."/>
            <person name="Uohara A."/>
            <person name="Ohji S."/>
            <person name="Ichikawa N."/>
        </authorList>
    </citation>
    <scope>NUCLEOTIDE SEQUENCE [LARGE SCALE GENOMIC DNA]</scope>
    <source>
        <strain evidence="7 8">NBRC 109434</strain>
    </source>
</reference>
<dbReference type="Gene3D" id="3.10.50.40">
    <property type="match status" value="1"/>
</dbReference>
<dbReference type="AlphaFoldDB" id="A0A512PFY0"/>
<dbReference type="PANTHER" id="PTHR45779:SF7">
    <property type="entry name" value="PEPTIDYLPROLYL ISOMERASE"/>
    <property type="match status" value="1"/>
</dbReference>
<evidence type="ECO:0000256" key="1">
    <source>
        <dbReference type="ARBA" id="ARBA00000971"/>
    </source>
</evidence>
<name>A0A512PFY0_9CELL</name>
<sequence length="153" mass="15849">MPTPGRGTGQIREHKEHPMTAALPEATGSFGQKPTLSFPQTPAPAELEVVVLSRGDGPLVEAGDDLEVHYLGQAWGGSVFDNSYDRGSSISFPIGVGAVIGGWDEGLVGQQVGSRVLLSIPSHLGYGDRGVPQAGIRGGDTLVFVVDIVGTSN</sequence>
<dbReference type="Pfam" id="PF00254">
    <property type="entry name" value="FKBP_C"/>
    <property type="match status" value="1"/>
</dbReference>
<keyword evidence="2 4" id="KW-0697">Rotamase</keyword>
<evidence type="ECO:0000256" key="4">
    <source>
        <dbReference type="PROSITE-ProRule" id="PRU00277"/>
    </source>
</evidence>
<keyword evidence="8" id="KW-1185">Reference proteome</keyword>
<dbReference type="InterPro" id="IPR046357">
    <property type="entry name" value="PPIase_dom_sf"/>
</dbReference>
<dbReference type="InterPro" id="IPR001179">
    <property type="entry name" value="PPIase_FKBP_dom"/>
</dbReference>
<dbReference type="EMBL" id="BKAL01000010">
    <property type="protein sequence ID" value="GEP70105.1"/>
    <property type="molecule type" value="Genomic_DNA"/>
</dbReference>
<evidence type="ECO:0000256" key="3">
    <source>
        <dbReference type="ARBA" id="ARBA00023235"/>
    </source>
</evidence>
<evidence type="ECO:0000313" key="8">
    <source>
        <dbReference type="Proteomes" id="UP000321798"/>
    </source>
</evidence>
<evidence type="ECO:0000256" key="2">
    <source>
        <dbReference type="ARBA" id="ARBA00023110"/>
    </source>
</evidence>
<dbReference type="GO" id="GO:0003755">
    <property type="term" value="F:peptidyl-prolyl cis-trans isomerase activity"/>
    <property type="evidence" value="ECO:0007669"/>
    <property type="project" value="UniProtKB-UniRule"/>
</dbReference>
<dbReference type="EC" id="5.2.1.8" evidence="5"/>
<gene>
    <name evidence="7" type="ORF">CSO01_28200</name>
</gene>
<dbReference type="SUPFAM" id="SSF54534">
    <property type="entry name" value="FKBP-like"/>
    <property type="match status" value="1"/>
</dbReference>
<accession>A0A512PFY0</accession>
<comment type="similarity">
    <text evidence="5">Belongs to the FKBP-type PPIase family.</text>
</comment>
<keyword evidence="3 4" id="KW-0413">Isomerase</keyword>
<dbReference type="InterPro" id="IPR044609">
    <property type="entry name" value="FKBP2/11"/>
</dbReference>
<feature type="domain" description="PPIase FKBP-type" evidence="6">
    <location>
        <begin position="63"/>
        <end position="152"/>
    </location>
</feature>
<dbReference type="PROSITE" id="PS50059">
    <property type="entry name" value="FKBP_PPIASE"/>
    <property type="match status" value="1"/>
</dbReference>
<proteinExistence type="inferred from homology"/>
<comment type="caution">
    <text evidence="7">The sequence shown here is derived from an EMBL/GenBank/DDBJ whole genome shotgun (WGS) entry which is preliminary data.</text>
</comment>
<evidence type="ECO:0000256" key="5">
    <source>
        <dbReference type="RuleBase" id="RU003915"/>
    </source>
</evidence>
<dbReference type="Proteomes" id="UP000321798">
    <property type="component" value="Unassembled WGS sequence"/>
</dbReference>